<comment type="caution">
    <text evidence="1">The sequence shown here is derived from an EMBL/GenBank/DDBJ whole genome shotgun (WGS) entry which is preliminary data.</text>
</comment>
<dbReference type="Proteomes" id="UP000254134">
    <property type="component" value="Unassembled WGS sequence"/>
</dbReference>
<name>A0A7M2YTG3_9ACTN</name>
<gene>
    <name evidence="1" type="ORF">Gocc_3091</name>
</gene>
<accession>A0A7M2YTG3</accession>
<organism evidence="1 2">
    <name type="scientific">Gaiella occulta</name>
    <dbReference type="NCBI Taxonomy" id="1002870"/>
    <lineage>
        <taxon>Bacteria</taxon>
        <taxon>Bacillati</taxon>
        <taxon>Actinomycetota</taxon>
        <taxon>Thermoleophilia</taxon>
        <taxon>Gaiellales</taxon>
        <taxon>Gaiellaceae</taxon>
        <taxon>Gaiella</taxon>
    </lineage>
</organism>
<dbReference type="SUPFAM" id="SSF56059">
    <property type="entry name" value="Glutathione synthetase ATP-binding domain-like"/>
    <property type="match status" value="1"/>
</dbReference>
<dbReference type="Gene3D" id="3.30.1490.270">
    <property type="match status" value="1"/>
</dbReference>
<sequence>MYRFFDPPSRDDSERSADYAALLDVAYDNATILIGDVSQVMWSAKGLLALVSEASATGGEHRSHVPWTRLIEDTDVTFRSRRYDIAALMIESRELFVIKKSIGYGGIGTVIGCECSAQEWEGKIEACLREPRPWVVQEWMEKPRERLAFLSGEKVVFRECAVDYGLFMFNGAFAGGARRNTSPQSPHLTHMSGGGGIAPLIVCAT</sequence>
<evidence type="ECO:0000313" key="2">
    <source>
        <dbReference type="Proteomes" id="UP000254134"/>
    </source>
</evidence>
<reference evidence="1 2" key="1">
    <citation type="submission" date="2018-07" db="EMBL/GenBank/DDBJ databases">
        <title>High-quality-draft genome sequence of Gaiella occulta.</title>
        <authorList>
            <person name="Severino R."/>
            <person name="Froufe H.J.C."/>
            <person name="Rainey F.A."/>
            <person name="Barroso C."/>
            <person name="Albuquerque L."/>
            <person name="Lobo-Da-Cunha A."/>
            <person name="Da Costa M.S."/>
            <person name="Egas C."/>
        </authorList>
    </citation>
    <scope>NUCLEOTIDE SEQUENCE [LARGE SCALE GENOMIC DNA]</scope>
    <source>
        <strain evidence="1 2">F2-233</strain>
    </source>
</reference>
<reference evidence="2" key="2">
    <citation type="journal article" date="2019" name="MicrobiologyOpen">
        <title>High-quality draft genome sequence of Gaiella occulta isolated from a 150 meter deep mineral water borehole and comparison with the genome sequences of other deep-branching lineages of the phylum Actinobacteria.</title>
        <authorList>
            <person name="Severino R."/>
            <person name="Froufe H.J.C."/>
            <person name="Barroso C."/>
            <person name="Albuquerque L."/>
            <person name="Lobo-da-Cunha A."/>
            <person name="da Costa M.S."/>
            <person name="Egas C."/>
        </authorList>
    </citation>
    <scope>NUCLEOTIDE SEQUENCE [LARGE SCALE GENOMIC DNA]</scope>
    <source>
        <strain evidence="2">F2-233</strain>
    </source>
</reference>
<evidence type="ECO:0000313" key="1">
    <source>
        <dbReference type="EMBL" id="RDI73184.1"/>
    </source>
</evidence>
<dbReference type="AlphaFoldDB" id="A0A7M2YTG3"/>
<protein>
    <submittedName>
        <fullName evidence="1">Uncharacterized protein</fullName>
    </submittedName>
</protein>
<proteinExistence type="predicted"/>
<dbReference type="EMBL" id="QQZY01000016">
    <property type="protein sequence ID" value="RDI73184.1"/>
    <property type="molecule type" value="Genomic_DNA"/>
</dbReference>
<keyword evidence="2" id="KW-1185">Reference proteome</keyword>